<protein>
    <submittedName>
        <fullName evidence="5">Flagellin</fullName>
    </submittedName>
</protein>
<evidence type="ECO:0000259" key="4">
    <source>
        <dbReference type="Pfam" id="PF00700"/>
    </source>
</evidence>
<dbReference type="InterPro" id="IPR046358">
    <property type="entry name" value="Flagellin_C"/>
</dbReference>
<keyword evidence="3" id="KW-0975">Bacterial flagellum</keyword>
<dbReference type="RefSeq" id="WP_316027259.1">
    <property type="nucleotide sequence ID" value="NZ_JAWDIO010000002.1"/>
</dbReference>
<name>A0ABU3T0H3_9ALTE</name>
<organism evidence="5 6">
    <name type="scientific">Paraglaciecola aquimarina</name>
    <dbReference type="NCBI Taxonomy" id="1235557"/>
    <lineage>
        <taxon>Bacteria</taxon>
        <taxon>Pseudomonadati</taxon>
        <taxon>Pseudomonadota</taxon>
        <taxon>Gammaproteobacteria</taxon>
        <taxon>Alteromonadales</taxon>
        <taxon>Alteromonadaceae</taxon>
        <taxon>Paraglaciecola</taxon>
    </lineage>
</organism>
<dbReference type="EMBL" id="JAWDIO010000002">
    <property type="protein sequence ID" value="MDU0355733.1"/>
    <property type="molecule type" value="Genomic_DNA"/>
</dbReference>
<keyword evidence="5" id="KW-0969">Cilium</keyword>
<evidence type="ECO:0000313" key="6">
    <source>
        <dbReference type="Proteomes" id="UP001247805"/>
    </source>
</evidence>
<comment type="caution">
    <text evidence="5">The sequence shown here is derived from an EMBL/GenBank/DDBJ whole genome shotgun (WGS) entry which is preliminary data.</text>
</comment>
<evidence type="ECO:0000256" key="3">
    <source>
        <dbReference type="ARBA" id="ARBA00023143"/>
    </source>
</evidence>
<accession>A0ABU3T0H3</accession>
<sequence>MSNDDFQEALNDALAGVDAALTSVGNSISAIGGRGNITEAVYASSLDLEIINKTARSNIEEVDYAEAVSELSRQETALQAAQATFSKVTGTSLFDYIR</sequence>
<dbReference type="PANTHER" id="PTHR42792:SF1">
    <property type="entry name" value="FLAGELLAR HOOK-ASSOCIATED PROTEIN 3"/>
    <property type="match status" value="1"/>
</dbReference>
<reference evidence="5 6" key="1">
    <citation type="submission" date="2023-10" db="EMBL/GenBank/DDBJ databases">
        <title>Glaciecola aquimarina strain GGW-M5 nov., isolated from a coastal seawater.</title>
        <authorList>
            <person name="Bayburt H."/>
            <person name="Kim J.M."/>
            <person name="Choi B.J."/>
            <person name="Jeon C.O."/>
        </authorList>
    </citation>
    <scope>NUCLEOTIDE SEQUENCE [LARGE SCALE GENOMIC DNA]</scope>
    <source>
        <strain evidence="5 6">KCTC 32108</strain>
    </source>
</reference>
<proteinExistence type="inferred from homology"/>
<comment type="similarity">
    <text evidence="2">Belongs to the bacterial flagellin family.</text>
</comment>
<evidence type="ECO:0000256" key="1">
    <source>
        <dbReference type="ARBA" id="ARBA00004365"/>
    </source>
</evidence>
<dbReference type="PANTHER" id="PTHR42792">
    <property type="entry name" value="FLAGELLIN"/>
    <property type="match status" value="1"/>
</dbReference>
<keyword evidence="5" id="KW-0966">Cell projection</keyword>
<feature type="domain" description="Flagellin C-terminal" evidence="4">
    <location>
        <begin position="15"/>
        <end position="96"/>
    </location>
</feature>
<dbReference type="Pfam" id="PF00700">
    <property type="entry name" value="Flagellin_C"/>
    <property type="match status" value="1"/>
</dbReference>
<keyword evidence="5" id="KW-0282">Flagellum</keyword>
<gene>
    <name evidence="5" type="ORF">RS130_19250</name>
</gene>
<dbReference type="Gene3D" id="1.20.1330.10">
    <property type="entry name" value="f41 fragment of flagellin, N-terminal domain"/>
    <property type="match status" value="1"/>
</dbReference>
<keyword evidence="6" id="KW-1185">Reference proteome</keyword>
<dbReference type="SUPFAM" id="SSF64518">
    <property type="entry name" value="Phase 1 flagellin"/>
    <property type="match status" value="1"/>
</dbReference>
<evidence type="ECO:0000313" key="5">
    <source>
        <dbReference type="EMBL" id="MDU0355733.1"/>
    </source>
</evidence>
<dbReference type="Proteomes" id="UP001247805">
    <property type="component" value="Unassembled WGS sequence"/>
</dbReference>
<comment type="subcellular location">
    <subcellularLocation>
        <location evidence="1">Bacterial flagellum</location>
    </subcellularLocation>
</comment>
<evidence type="ECO:0000256" key="2">
    <source>
        <dbReference type="ARBA" id="ARBA00005709"/>
    </source>
</evidence>
<dbReference type="InterPro" id="IPR001492">
    <property type="entry name" value="Flagellin"/>
</dbReference>